<evidence type="ECO:0000256" key="5">
    <source>
        <dbReference type="ARBA" id="ARBA00023030"/>
    </source>
</evidence>
<evidence type="ECO:0000256" key="9">
    <source>
        <dbReference type="SAM" id="SignalP"/>
    </source>
</evidence>
<organism evidence="11 12">
    <name type="scientific">Astyanax mexicanus</name>
    <name type="common">Blind cave fish</name>
    <name type="synonym">Astyanax fasciatus mexicanus</name>
    <dbReference type="NCBI Taxonomy" id="7994"/>
    <lineage>
        <taxon>Eukaryota</taxon>
        <taxon>Metazoa</taxon>
        <taxon>Chordata</taxon>
        <taxon>Craniata</taxon>
        <taxon>Vertebrata</taxon>
        <taxon>Euteleostomi</taxon>
        <taxon>Actinopterygii</taxon>
        <taxon>Neopterygii</taxon>
        <taxon>Teleostei</taxon>
        <taxon>Ostariophysi</taxon>
        <taxon>Characiformes</taxon>
        <taxon>Characoidei</taxon>
        <taxon>Acestrorhamphidae</taxon>
        <taxon>Acestrorhamphinae</taxon>
        <taxon>Astyanax</taxon>
    </lineage>
</organism>
<keyword evidence="3" id="KW-0964">Secreted</keyword>
<dbReference type="Pfam" id="PF00019">
    <property type="entry name" value="TGF_beta"/>
    <property type="match status" value="1"/>
</dbReference>
<evidence type="ECO:0000256" key="8">
    <source>
        <dbReference type="SAM" id="MobiDB-lite"/>
    </source>
</evidence>
<dbReference type="InterPro" id="IPR029034">
    <property type="entry name" value="Cystine-knot_cytokine"/>
</dbReference>
<dbReference type="Proteomes" id="UP000694621">
    <property type="component" value="Unplaced"/>
</dbReference>
<evidence type="ECO:0000256" key="6">
    <source>
        <dbReference type="ARBA" id="ARBA00023157"/>
    </source>
</evidence>
<evidence type="ECO:0000256" key="4">
    <source>
        <dbReference type="ARBA" id="ARBA00022729"/>
    </source>
</evidence>
<evidence type="ECO:0000313" key="11">
    <source>
        <dbReference type="Ensembl" id="ENSAMXP00005048605.1"/>
    </source>
</evidence>
<keyword evidence="5 7" id="KW-0339">Growth factor</keyword>
<feature type="domain" description="TGF-beta family profile" evidence="10">
    <location>
        <begin position="146"/>
        <end position="264"/>
    </location>
</feature>
<keyword evidence="4 9" id="KW-0732">Signal</keyword>
<comment type="subcellular location">
    <subcellularLocation>
        <location evidence="1">Secreted</location>
    </subcellularLocation>
</comment>
<comment type="similarity">
    <text evidence="2">Belongs to the TGF-beta family. GDNF subfamily.</text>
</comment>
<sequence length="264" mass="29142">MLGMLLMTPLTTSLVDAQQAPFLELESANALTHFKMKLWKCAAIALTLCGAALSMFLSRILLPPKDPAPLRFELSSISSPPSPLSSSPSPASPMSSNSSSSGIGGKLRRVRSANGANSVISEFVHMFQSFTEGELKQIVSTLMERKSRRDTKQGKRTKRAKNGNKACSLQEEEVTISQLGLAYISDETIPFRYCSGRCVASRRNYDLTLASLKRKHVLNRENLKKARHSPCCRPIAYEKEISFLDNESKYHTIYDVSASECACI</sequence>
<feature type="compositionally biased region" description="Basic and acidic residues" evidence="8">
    <location>
        <begin position="144"/>
        <end position="153"/>
    </location>
</feature>
<dbReference type="Gene3D" id="2.10.90.10">
    <property type="entry name" value="Cystine-knot cytokines"/>
    <property type="match status" value="1"/>
</dbReference>
<feature type="region of interest" description="Disordered" evidence="8">
    <location>
        <begin position="144"/>
        <end position="166"/>
    </location>
</feature>
<evidence type="ECO:0000256" key="1">
    <source>
        <dbReference type="ARBA" id="ARBA00004613"/>
    </source>
</evidence>
<dbReference type="PANTHER" id="PTHR12173">
    <property type="entry name" value="GDNF SUBFAMILY OF TGF-BETA FAMILY"/>
    <property type="match status" value="1"/>
</dbReference>
<dbReference type="CDD" id="cd19383">
    <property type="entry name" value="TGF_beta_Neurturin"/>
    <property type="match status" value="1"/>
</dbReference>
<evidence type="ECO:0000256" key="3">
    <source>
        <dbReference type="ARBA" id="ARBA00022525"/>
    </source>
</evidence>
<feature type="signal peptide" evidence="9">
    <location>
        <begin position="1"/>
        <end position="17"/>
    </location>
</feature>
<evidence type="ECO:0000256" key="7">
    <source>
        <dbReference type="RuleBase" id="RU000354"/>
    </source>
</evidence>
<dbReference type="Ensembl" id="ENSAMXT00005052727.1">
    <property type="protein sequence ID" value="ENSAMXP00005048605.1"/>
    <property type="gene ID" value="ENSAMXG00005022222.1"/>
</dbReference>
<dbReference type="GO" id="GO:0030116">
    <property type="term" value="F:glial cell-derived neurotrophic factor receptor binding"/>
    <property type="evidence" value="ECO:0007669"/>
    <property type="project" value="InterPro"/>
</dbReference>
<name>A0A8B9L8C3_ASTMX</name>
<proteinExistence type="inferred from homology"/>
<evidence type="ECO:0000313" key="12">
    <source>
        <dbReference type="Proteomes" id="UP000694621"/>
    </source>
</evidence>
<feature type="chain" id="PRO_5034079486" evidence="9">
    <location>
        <begin position="18"/>
        <end position="264"/>
    </location>
</feature>
<feature type="compositionally biased region" description="Low complexity" evidence="8">
    <location>
        <begin position="75"/>
        <end position="101"/>
    </location>
</feature>
<dbReference type="PROSITE" id="PS51362">
    <property type="entry name" value="TGF_BETA_2"/>
    <property type="match status" value="1"/>
</dbReference>
<dbReference type="InterPro" id="IPR043401">
    <property type="entry name" value="GDNF_fam"/>
</dbReference>
<dbReference type="GO" id="GO:0008083">
    <property type="term" value="F:growth factor activity"/>
    <property type="evidence" value="ECO:0007669"/>
    <property type="project" value="UniProtKB-KW"/>
</dbReference>
<keyword evidence="6" id="KW-1015">Disulfide bond</keyword>
<reference evidence="11" key="1">
    <citation type="submission" date="2025-08" db="UniProtKB">
        <authorList>
            <consortium name="Ensembl"/>
        </authorList>
    </citation>
    <scope>IDENTIFICATION</scope>
</reference>
<feature type="region of interest" description="Disordered" evidence="8">
    <location>
        <begin position="73"/>
        <end position="106"/>
    </location>
</feature>
<dbReference type="GO" id="GO:0048731">
    <property type="term" value="P:system development"/>
    <property type="evidence" value="ECO:0007669"/>
    <property type="project" value="UniProtKB-ARBA"/>
</dbReference>
<dbReference type="InterPro" id="IPR001839">
    <property type="entry name" value="TGF-b_C"/>
</dbReference>
<evidence type="ECO:0000256" key="2">
    <source>
        <dbReference type="ARBA" id="ARBA00009832"/>
    </source>
</evidence>
<accession>A0A8B9L8C3</accession>
<dbReference type="AlphaFoldDB" id="A0A8B9L8C3"/>
<dbReference type="PANTHER" id="PTHR12173:SF3">
    <property type="entry name" value="NEURTURIN"/>
    <property type="match status" value="1"/>
</dbReference>
<protein>
    <submittedName>
        <fullName evidence="11">Neurturin</fullName>
    </submittedName>
</protein>
<dbReference type="SUPFAM" id="SSF57501">
    <property type="entry name" value="Cystine-knot cytokines"/>
    <property type="match status" value="1"/>
</dbReference>
<dbReference type="GO" id="GO:0030971">
    <property type="term" value="F:receptor tyrosine kinase binding"/>
    <property type="evidence" value="ECO:0007669"/>
    <property type="project" value="InterPro"/>
</dbReference>
<dbReference type="GO" id="GO:0005576">
    <property type="term" value="C:extracellular region"/>
    <property type="evidence" value="ECO:0007669"/>
    <property type="project" value="UniProtKB-SubCell"/>
</dbReference>
<evidence type="ECO:0000259" key="10">
    <source>
        <dbReference type="PROSITE" id="PS51362"/>
    </source>
</evidence>